<evidence type="ECO:0000313" key="4">
    <source>
        <dbReference type="EMBL" id="CAF2930236.1"/>
    </source>
</evidence>
<evidence type="ECO:0000259" key="3">
    <source>
        <dbReference type="Pfam" id="PF00808"/>
    </source>
</evidence>
<dbReference type="Gene3D" id="1.10.20.10">
    <property type="entry name" value="Histone, subunit A"/>
    <property type="match status" value="1"/>
</dbReference>
<proteinExistence type="predicted"/>
<gene>
    <name evidence="4" type="ORF">LSAA_8609</name>
</gene>
<keyword evidence="4" id="KW-0808">Transferase</keyword>
<evidence type="ECO:0000256" key="2">
    <source>
        <dbReference type="ARBA" id="ARBA00023242"/>
    </source>
</evidence>
<keyword evidence="2" id="KW-0539">Nucleus</keyword>
<dbReference type="PANTHER" id="PTHR10252">
    <property type="entry name" value="HISTONE-LIKE TRANSCRIPTION FACTOR CCAAT-RELATED"/>
    <property type="match status" value="1"/>
</dbReference>
<dbReference type="AlphaFoldDB" id="A0A7R8CTX6"/>
<accession>A0A7R8CTX6</accession>
<keyword evidence="4" id="KW-0548">Nucleotidyltransferase</keyword>
<dbReference type="GO" id="GO:0006261">
    <property type="term" value="P:DNA-templated DNA replication"/>
    <property type="evidence" value="ECO:0007669"/>
    <property type="project" value="TreeGrafter"/>
</dbReference>
<name>A0A7R8CTX6_LEPSM</name>
<dbReference type="Proteomes" id="UP000675881">
    <property type="component" value="Chromosome 4"/>
</dbReference>
<dbReference type="PANTHER" id="PTHR10252:SF79">
    <property type="entry name" value="DNA POLYMERASE EPSILON SUBUNIT 4"/>
    <property type="match status" value="1"/>
</dbReference>
<dbReference type="InterPro" id="IPR003958">
    <property type="entry name" value="CBFA_NFYB_domain"/>
</dbReference>
<evidence type="ECO:0000256" key="1">
    <source>
        <dbReference type="ARBA" id="ARBA00004123"/>
    </source>
</evidence>
<protein>
    <submittedName>
        <fullName evidence="4">POLE4</fullName>
        <ecNumber evidence="4">2.7.7.7</ecNumber>
    </submittedName>
</protein>
<dbReference type="OrthoDB" id="636685at2759"/>
<organism evidence="4 5">
    <name type="scientific">Lepeophtheirus salmonis</name>
    <name type="common">Salmon louse</name>
    <name type="synonym">Caligus salmonis</name>
    <dbReference type="NCBI Taxonomy" id="72036"/>
    <lineage>
        <taxon>Eukaryota</taxon>
        <taxon>Metazoa</taxon>
        <taxon>Ecdysozoa</taxon>
        <taxon>Arthropoda</taxon>
        <taxon>Crustacea</taxon>
        <taxon>Multicrustacea</taxon>
        <taxon>Hexanauplia</taxon>
        <taxon>Copepoda</taxon>
        <taxon>Siphonostomatoida</taxon>
        <taxon>Caligidae</taxon>
        <taxon>Lepeophtheirus</taxon>
    </lineage>
</organism>
<sequence length="132" mass="14523">MTSEGDTSDYASSSSSFFTSTLDMPTPTRMSPNNSCPTSPTLSLRIPSVKIRNLIKLDPDVQVVSQESVHLLTKATELFIASLAQESYEVTLKSSKKIISRSDVDTVLEQSDPCAFLLNGDLLQQFDFKDLL</sequence>
<comment type="subcellular location">
    <subcellularLocation>
        <location evidence="1">Nucleus</location>
    </subcellularLocation>
</comment>
<dbReference type="GO" id="GO:0008622">
    <property type="term" value="C:epsilon DNA polymerase complex"/>
    <property type="evidence" value="ECO:0007669"/>
    <property type="project" value="TreeGrafter"/>
</dbReference>
<evidence type="ECO:0000313" key="5">
    <source>
        <dbReference type="Proteomes" id="UP000675881"/>
    </source>
</evidence>
<dbReference type="GO" id="GO:0046982">
    <property type="term" value="F:protein heterodimerization activity"/>
    <property type="evidence" value="ECO:0007669"/>
    <property type="project" value="InterPro"/>
</dbReference>
<dbReference type="InterPro" id="IPR050568">
    <property type="entry name" value="Transcr_DNA_Rep_Reg"/>
</dbReference>
<dbReference type="SUPFAM" id="SSF47113">
    <property type="entry name" value="Histone-fold"/>
    <property type="match status" value="1"/>
</dbReference>
<feature type="domain" description="Transcription factor CBF/NF-Y/archaeal histone" evidence="3">
    <location>
        <begin position="45"/>
        <end position="107"/>
    </location>
</feature>
<reference evidence="4" key="1">
    <citation type="submission" date="2021-02" db="EMBL/GenBank/DDBJ databases">
        <authorList>
            <person name="Bekaert M."/>
        </authorList>
    </citation>
    <scope>NUCLEOTIDE SEQUENCE</scope>
    <source>
        <strain evidence="4">IoA-00</strain>
    </source>
</reference>
<dbReference type="GO" id="GO:0003887">
    <property type="term" value="F:DNA-directed DNA polymerase activity"/>
    <property type="evidence" value="ECO:0007669"/>
    <property type="project" value="UniProtKB-EC"/>
</dbReference>
<dbReference type="CDD" id="cd22929">
    <property type="entry name" value="HFD_POLE4-like"/>
    <property type="match status" value="1"/>
</dbReference>
<keyword evidence="5" id="KW-1185">Reference proteome</keyword>
<dbReference type="EC" id="2.7.7.7" evidence="4"/>
<dbReference type="InterPro" id="IPR009072">
    <property type="entry name" value="Histone-fold"/>
</dbReference>
<dbReference type="EMBL" id="HG994583">
    <property type="protein sequence ID" value="CAF2930236.1"/>
    <property type="molecule type" value="Genomic_DNA"/>
</dbReference>
<dbReference type="Pfam" id="PF00808">
    <property type="entry name" value="CBFD_NFYB_HMF"/>
    <property type="match status" value="1"/>
</dbReference>